<evidence type="ECO:0000256" key="1">
    <source>
        <dbReference type="ARBA" id="ARBA00004196"/>
    </source>
</evidence>
<protein>
    <submittedName>
        <fullName evidence="6">Extracellular solute-binding protein</fullName>
    </submittedName>
</protein>
<dbReference type="PANTHER" id="PTHR43649">
    <property type="entry name" value="ARABINOSE-BINDING PROTEIN-RELATED"/>
    <property type="match status" value="1"/>
</dbReference>
<keyword evidence="7" id="KW-1185">Reference proteome</keyword>
<dbReference type="InterPro" id="IPR050490">
    <property type="entry name" value="Bact_solute-bd_prot1"/>
</dbReference>
<comment type="subcellular location">
    <subcellularLocation>
        <location evidence="1">Cell envelope</location>
    </subcellularLocation>
</comment>
<gene>
    <name evidence="6" type="ORF">GRF59_24445</name>
</gene>
<dbReference type="SUPFAM" id="SSF53850">
    <property type="entry name" value="Periplasmic binding protein-like II"/>
    <property type="match status" value="1"/>
</dbReference>
<comment type="caution">
    <text evidence="6">The sequence shown here is derived from an EMBL/GenBank/DDBJ whole genome shotgun (WGS) entry which is preliminary data.</text>
</comment>
<keyword evidence="4 5" id="KW-0732">Signal</keyword>
<dbReference type="RefSeq" id="WP_160500366.1">
    <property type="nucleotide sequence ID" value="NZ_WUBI01000005.1"/>
</dbReference>
<dbReference type="PROSITE" id="PS51257">
    <property type="entry name" value="PROKAR_LIPOPROTEIN"/>
    <property type="match status" value="1"/>
</dbReference>
<keyword evidence="3" id="KW-0813">Transport</keyword>
<dbReference type="CDD" id="cd13585">
    <property type="entry name" value="PBP2_TMBP_like"/>
    <property type="match status" value="1"/>
</dbReference>
<name>A0A7X3LKN2_9BACL</name>
<proteinExistence type="inferred from homology"/>
<comment type="similarity">
    <text evidence="2">Belongs to the bacterial solute-binding protein 1 family.</text>
</comment>
<evidence type="ECO:0000313" key="6">
    <source>
        <dbReference type="EMBL" id="MWV46763.1"/>
    </source>
</evidence>
<dbReference type="Gene3D" id="3.40.190.10">
    <property type="entry name" value="Periplasmic binding protein-like II"/>
    <property type="match status" value="1"/>
</dbReference>
<dbReference type="EMBL" id="WUBI01000005">
    <property type="protein sequence ID" value="MWV46763.1"/>
    <property type="molecule type" value="Genomic_DNA"/>
</dbReference>
<sequence length="420" mass="46232">MRKKASALITILFLFTTVLAGCGGSSSGEAGGKKVLNVALWDENVKDTLTKTIQLYNKSHPDVEVKVTYTPWADYWTKLKTSLAGNSGPDVFWMNGPNFYAYASNGWIKDLQPLIDQSKLDTSVYTEALVNLYSYQDHLYGLPYFLDAVGLYYNKELFDKAGIAYPDNNWTWNSIEENAAKLTDKTSGVYGYAALIDSQSGYYDLIHQAGGHIISDDKKSSGFNSPEALSAFKWEQGLMEKGYSPTAQQQLETKPLQLFGSGKVAMFPAISVSAPELYKLLGDKLGVAPLPAGQKQATIVHGLSWAMNGKTKHEKEAWDLIQVLSGKEGEQLLADSGFSIPAYKGTEDGWLKSIPSLNLQVFVDSLKFAVPYPVSEKTAEWQDVESKEIQDAFLGKKTFEDALKTIADKMNGILASEGKK</sequence>
<reference evidence="6 7" key="1">
    <citation type="submission" date="2019-12" db="EMBL/GenBank/DDBJ databases">
        <title>Paenibacillus sp. nov., an endophytic bacterium isolated from the stem of Dendrobium.</title>
        <authorList>
            <person name="Zhao R."/>
        </authorList>
    </citation>
    <scope>NUCLEOTIDE SEQUENCE [LARGE SCALE GENOMIC DNA]</scope>
    <source>
        <strain evidence="6 7">HJL G12</strain>
    </source>
</reference>
<accession>A0A7X3LKN2</accession>
<dbReference type="Proteomes" id="UP000460318">
    <property type="component" value="Unassembled WGS sequence"/>
</dbReference>
<dbReference type="GO" id="GO:0030313">
    <property type="term" value="C:cell envelope"/>
    <property type="evidence" value="ECO:0007669"/>
    <property type="project" value="UniProtKB-SubCell"/>
</dbReference>
<dbReference type="PANTHER" id="PTHR43649:SF31">
    <property type="entry name" value="SN-GLYCEROL-3-PHOSPHATE-BINDING PERIPLASMIC PROTEIN UGPB"/>
    <property type="match status" value="1"/>
</dbReference>
<dbReference type="InterPro" id="IPR006059">
    <property type="entry name" value="SBP"/>
</dbReference>
<feature type="chain" id="PRO_5031383353" evidence="5">
    <location>
        <begin position="21"/>
        <end position="420"/>
    </location>
</feature>
<evidence type="ECO:0000313" key="7">
    <source>
        <dbReference type="Proteomes" id="UP000460318"/>
    </source>
</evidence>
<evidence type="ECO:0000256" key="5">
    <source>
        <dbReference type="SAM" id="SignalP"/>
    </source>
</evidence>
<dbReference type="Pfam" id="PF01547">
    <property type="entry name" value="SBP_bac_1"/>
    <property type="match status" value="1"/>
</dbReference>
<organism evidence="6 7">
    <name type="scientific">Paenibacillus dendrobii</name>
    <dbReference type="NCBI Taxonomy" id="2691084"/>
    <lineage>
        <taxon>Bacteria</taxon>
        <taxon>Bacillati</taxon>
        <taxon>Bacillota</taxon>
        <taxon>Bacilli</taxon>
        <taxon>Bacillales</taxon>
        <taxon>Paenibacillaceae</taxon>
        <taxon>Paenibacillus</taxon>
    </lineage>
</organism>
<evidence type="ECO:0000256" key="2">
    <source>
        <dbReference type="ARBA" id="ARBA00008520"/>
    </source>
</evidence>
<dbReference type="AlphaFoldDB" id="A0A7X3LKN2"/>
<evidence type="ECO:0000256" key="4">
    <source>
        <dbReference type="ARBA" id="ARBA00022729"/>
    </source>
</evidence>
<evidence type="ECO:0000256" key="3">
    <source>
        <dbReference type="ARBA" id="ARBA00022448"/>
    </source>
</evidence>
<feature type="signal peptide" evidence="5">
    <location>
        <begin position="1"/>
        <end position="20"/>
    </location>
</feature>